<dbReference type="SMART" id="SM00530">
    <property type="entry name" value="HTH_XRE"/>
    <property type="match status" value="1"/>
</dbReference>
<comment type="caution">
    <text evidence="2">The sequence shown here is derived from an EMBL/GenBank/DDBJ whole genome shotgun (WGS) entry which is preliminary data.</text>
</comment>
<sequence>MDAIRTPDQLGTLLRAARIKQGLTQAYVASQLGVTTQAVSKLETHATRASFDRIHRLCLLLGLDIVLQPVGAIRCARVA</sequence>
<evidence type="ECO:0000313" key="2">
    <source>
        <dbReference type="EMBL" id="GGA46047.1"/>
    </source>
</evidence>
<gene>
    <name evidence="2" type="ORF">GCM10010981_38980</name>
</gene>
<dbReference type="InterPro" id="IPR010982">
    <property type="entry name" value="Lambda_DNA-bd_dom_sf"/>
</dbReference>
<protein>
    <recommendedName>
        <fullName evidence="1">HTH cro/C1-type domain-containing protein</fullName>
    </recommendedName>
</protein>
<dbReference type="InterPro" id="IPR001387">
    <property type="entry name" value="Cro/C1-type_HTH"/>
</dbReference>
<dbReference type="EMBL" id="BMJA01000004">
    <property type="protein sequence ID" value="GGA46047.1"/>
    <property type="molecule type" value="Genomic_DNA"/>
</dbReference>
<dbReference type="RefSeq" id="WP_188796921.1">
    <property type="nucleotide sequence ID" value="NZ_BMJA01000004.1"/>
</dbReference>
<accession>A0ABQ1GL97</accession>
<dbReference type="Gene3D" id="1.10.260.40">
    <property type="entry name" value="lambda repressor-like DNA-binding domains"/>
    <property type="match status" value="1"/>
</dbReference>
<dbReference type="Pfam" id="PF13560">
    <property type="entry name" value="HTH_31"/>
    <property type="match status" value="1"/>
</dbReference>
<dbReference type="Proteomes" id="UP000620046">
    <property type="component" value="Unassembled WGS sequence"/>
</dbReference>
<name>A0ABQ1GL97_9GAMM</name>
<organism evidence="2 3">
    <name type="scientific">Dyella nitratireducens</name>
    <dbReference type="NCBI Taxonomy" id="1849580"/>
    <lineage>
        <taxon>Bacteria</taxon>
        <taxon>Pseudomonadati</taxon>
        <taxon>Pseudomonadota</taxon>
        <taxon>Gammaproteobacteria</taxon>
        <taxon>Lysobacterales</taxon>
        <taxon>Rhodanobacteraceae</taxon>
        <taxon>Dyella</taxon>
    </lineage>
</organism>
<proteinExistence type="predicted"/>
<dbReference type="CDD" id="cd00093">
    <property type="entry name" value="HTH_XRE"/>
    <property type="match status" value="1"/>
</dbReference>
<keyword evidence="3" id="KW-1185">Reference proteome</keyword>
<reference evidence="3" key="1">
    <citation type="journal article" date="2019" name="Int. J. Syst. Evol. Microbiol.">
        <title>The Global Catalogue of Microorganisms (GCM) 10K type strain sequencing project: providing services to taxonomists for standard genome sequencing and annotation.</title>
        <authorList>
            <consortium name="The Broad Institute Genomics Platform"/>
            <consortium name="The Broad Institute Genome Sequencing Center for Infectious Disease"/>
            <person name="Wu L."/>
            <person name="Ma J."/>
        </authorList>
    </citation>
    <scope>NUCLEOTIDE SEQUENCE [LARGE SCALE GENOMIC DNA]</scope>
    <source>
        <strain evidence="3">CGMCC 1.15439</strain>
    </source>
</reference>
<dbReference type="PROSITE" id="PS50943">
    <property type="entry name" value="HTH_CROC1"/>
    <property type="match status" value="1"/>
</dbReference>
<evidence type="ECO:0000259" key="1">
    <source>
        <dbReference type="PROSITE" id="PS50943"/>
    </source>
</evidence>
<evidence type="ECO:0000313" key="3">
    <source>
        <dbReference type="Proteomes" id="UP000620046"/>
    </source>
</evidence>
<dbReference type="SUPFAM" id="SSF47413">
    <property type="entry name" value="lambda repressor-like DNA-binding domains"/>
    <property type="match status" value="1"/>
</dbReference>
<feature type="domain" description="HTH cro/C1-type" evidence="1">
    <location>
        <begin position="14"/>
        <end position="68"/>
    </location>
</feature>